<feature type="binding site" evidence="11">
    <location>
        <position position="208"/>
    </location>
    <ligand>
        <name>ATP</name>
        <dbReference type="ChEBI" id="CHEBI:30616"/>
    </ligand>
</feature>
<dbReference type="PIRSF" id="PIRSF016496">
    <property type="entry name" value="Kin_FomA"/>
    <property type="match status" value="1"/>
</dbReference>
<comment type="similarity">
    <text evidence="1 10">Belongs to the isopentenyl phosphate kinase family.</text>
</comment>
<dbReference type="InterPro" id="IPR036393">
    <property type="entry name" value="AceGlu_kinase-like_sf"/>
</dbReference>
<evidence type="ECO:0000256" key="12">
    <source>
        <dbReference type="PIRSR" id="PIRSR016496-2"/>
    </source>
</evidence>
<dbReference type="InterPro" id="IPR001057">
    <property type="entry name" value="Glu/AcGlu_kinase"/>
</dbReference>
<organism evidence="14 15">
    <name type="scientific">Methanocella conradii (strain DSM 24694 / JCM 17849 / CGMCC 1.5162 / HZ254)</name>
    <dbReference type="NCBI Taxonomy" id="1041930"/>
    <lineage>
        <taxon>Archaea</taxon>
        <taxon>Methanobacteriati</taxon>
        <taxon>Methanobacteriota</taxon>
        <taxon>Stenosarchaea group</taxon>
        <taxon>Methanomicrobia</taxon>
        <taxon>Methanocellales</taxon>
        <taxon>Methanocellaceae</taxon>
        <taxon>Methanocella</taxon>
    </lineage>
</organism>
<dbReference type="NCBIfam" id="NF040647">
    <property type="entry name" value="IPPK_Arch"/>
    <property type="match status" value="1"/>
</dbReference>
<evidence type="ECO:0000256" key="4">
    <source>
        <dbReference type="ARBA" id="ARBA00022679"/>
    </source>
</evidence>
<dbReference type="AlphaFoldDB" id="H8IB09"/>
<comment type="subunit">
    <text evidence="10">Homodimer.</text>
</comment>
<dbReference type="SUPFAM" id="SSF53633">
    <property type="entry name" value="Carbamate kinase-like"/>
    <property type="match status" value="1"/>
</dbReference>
<proteinExistence type="inferred from homology"/>
<dbReference type="GO" id="GO:0005829">
    <property type="term" value="C:cytosol"/>
    <property type="evidence" value="ECO:0007669"/>
    <property type="project" value="TreeGrafter"/>
</dbReference>
<comment type="catalytic activity">
    <reaction evidence="9 10">
        <text>isopentenyl phosphate + ATP = isopentenyl diphosphate + ADP</text>
        <dbReference type="Rhea" id="RHEA:33963"/>
        <dbReference type="ChEBI" id="CHEBI:30616"/>
        <dbReference type="ChEBI" id="CHEBI:65078"/>
        <dbReference type="ChEBI" id="CHEBI:128769"/>
        <dbReference type="ChEBI" id="CHEBI:456216"/>
        <dbReference type="EC" id="2.7.4.26"/>
    </reaction>
</comment>
<evidence type="ECO:0000313" key="15">
    <source>
        <dbReference type="Proteomes" id="UP000005233"/>
    </source>
</evidence>
<dbReference type="EMBL" id="CP003243">
    <property type="protein sequence ID" value="AFD01019.1"/>
    <property type="molecule type" value="Genomic_DNA"/>
</dbReference>
<evidence type="ECO:0000256" key="5">
    <source>
        <dbReference type="ARBA" id="ARBA00022741"/>
    </source>
</evidence>
<dbReference type="InterPro" id="IPR001048">
    <property type="entry name" value="Asp/Glu/Uridylate_kinase"/>
</dbReference>
<dbReference type="GO" id="GO:0016114">
    <property type="term" value="P:terpenoid biosynthetic process"/>
    <property type="evidence" value="ECO:0007669"/>
    <property type="project" value="TreeGrafter"/>
</dbReference>
<dbReference type="HOGENOM" id="CLU_070213_0_0_2"/>
<evidence type="ECO:0000259" key="13">
    <source>
        <dbReference type="Pfam" id="PF00696"/>
    </source>
</evidence>
<feature type="binding site" evidence="11">
    <location>
        <position position="48"/>
    </location>
    <ligand>
        <name>ATP</name>
        <dbReference type="ChEBI" id="CHEBI:30616"/>
    </ligand>
</feature>
<evidence type="ECO:0000313" key="14">
    <source>
        <dbReference type="EMBL" id="AFD01019.1"/>
    </source>
</evidence>
<dbReference type="GO" id="GO:0016301">
    <property type="term" value="F:kinase activity"/>
    <property type="evidence" value="ECO:0007669"/>
    <property type="project" value="UniProtKB-KW"/>
</dbReference>
<gene>
    <name evidence="14" type="ordered locus">Mtc_2284</name>
</gene>
<protein>
    <recommendedName>
        <fullName evidence="3 10">Isopentenyl phosphate kinase</fullName>
        <shortName evidence="10">IPK</shortName>
        <ecNumber evidence="2 10">2.7.4.26</ecNumber>
    </recommendedName>
</protein>
<dbReference type="InterPro" id="IPR024192">
    <property type="entry name" value="Fosfomycin_R_FomA-type"/>
</dbReference>
<reference evidence="14 15" key="1">
    <citation type="journal article" date="2012" name="J. Bacteriol.">
        <title>Complete genome sequence of a thermophilic methanogen, Methanocella conradii HZ254, isolated from Chinese rice field soil.</title>
        <authorList>
            <person name="Lu Z."/>
            <person name="Lu Y."/>
        </authorList>
    </citation>
    <scope>NUCLEOTIDE SEQUENCE [LARGE SCALE GENOMIC DNA]</scope>
    <source>
        <strain evidence="15">DSM 24694 / JCM 17849 / CGMCC 1.5162 / HZ254</strain>
    </source>
</reference>
<keyword evidence="7 10" id="KW-0067">ATP-binding</keyword>
<dbReference type="Gene3D" id="3.40.1160.10">
    <property type="entry name" value="Acetylglutamate kinase-like"/>
    <property type="match status" value="1"/>
</dbReference>
<keyword evidence="5 10" id="KW-0547">Nucleotide-binding</keyword>
<keyword evidence="8" id="KW-0414">Isoprene biosynthesis</keyword>
<accession>H8IB09</accession>
<dbReference type="Pfam" id="PF00696">
    <property type="entry name" value="AA_kinase"/>
    <property type="match status" value="1"/>
</dbReference>
<feature type="binding site" evidence="11">
    <location>
        <begin position="6"/>
        <end position="10"/>
    </location>
    <ligand>
        <name>ATP</name>
        <dbReference type="ChEBI" id="CHEBI:30616"/>
    </ligand>
</feature>
<feature type="binding site" evidence="11">
    <location>
        <position position="150"/>
    </location>
    <ligand>
        <name>substrate</name>
    </ligand>
</feature>
<dbReference type="OrthoDB" id="15328at2157"/>
<dbReference type="GeneID" id="11972450"/>
<evidence type="ECO:0000256" key="8">
    <source>
        <dbReference type="ARBA" id="ARBA00023229"/>
    </source>
</evidence>
<dbReference type="KEGG" id="mez:Mtc_2284"/>
<dbReference type="STRING" id="1041930.Mtc_2284"/>
<dbReference type="GO" id="GO:0005524">
    <property type="term" value="F:ATP binding"/>
    <property type="evidence" value="ECO:0007669"/>
    <property type="project" value="UniProtKB-KW"/>
</dbReference>
<dbReference type="PANTHER" id="PTHR43654:SF1">
    <property type="entry name" value="ISOPENTENYL PHOSPHATE KINASE"/>
    <property type="match status" value="1"/>
</dbReference>
<evidence type="ECO:0000256" key="11">
    <source>
        <dbReference type="PIRSR" id="PIRSR016496-1"/>
    </source>
</evidence>
<dbReference type="GO" id="GO:0102043">
    <property type="term" value="F:isopentenyl phosphate kinase activity"/>
    <property type="evidence" value="ECO:0007669"/>
    <property type="project" value="UniProtKB-EC"/>
</dbReference>
<evidence type="ECO:0000256" key="3">
    <source>
        <dbReference type="ARBA" id="ARBA00017267"/>
    </source>
</evidence>
<evidence type="ECO:0000256" key="9">
    <source>
        <dbReference type="ARBA" id="ARBA00049063"/>
    </source>
</evidence>
<name>H8IB09_METCZ</name>
<dbReference type="eggNOG" id="arCOG00860">
    <property type="taxonomic scope" value="Archaea"/>
</dbReference>
<keyword evidence="15" id="KW-1185">Reference proteome</keyword>
<comment type="function">
    <text evidence="10">Catalyzes the formation of isopentenyl diphosphate (IPP), the building block of all isoprenoids.</text>
</comment>
<keyword evidence="4 10" id="KW-0808">Transferase</keyword>
<dbReference type="RefSeq" id="WP_014406850.1">
    <property type="nucleotide sequence ID" value="NC_017034.1"/>
</dbReference>
<evidence type="ECO:0000256" key="7">
    <source>
        <dbReference type="ARBA" id="ARBA00022840"/>
    </source>
</evidence>
<dbReference type="CDD" id="cd04241">
    <property type="entry name" value="AAK_FomA-like"/>
    <property type="match status" value="1"/>
</dbReference>
<feature type="binding site" evidence="11">
    <location>
        <position position="52"/>
    </location>
    <ligand>
        <name>substrate</name>
    </ligand>
</feature>
<keyword evidence="6 10" id="KW-0418">Kinase</keyword>
<dbReference type="PANTHER" id="PTHR43654">
    <property type="entry name" value="GLUTAMATE 5-KINASE"/>
    <property type="match status" value="1"/>
</dbReference>
<feature type="site" description="Transition state stabilizer" evidence="12">
    <location>
        <position position="15"/>
    </location>
</feature>
<sequence length="254" mass="26854">MTIILKIGGSVLTDKNKVSAAKPEAIARVAREVSEALSPRLVLVHGAGSFGHHQAKEYRLKDGLNDWSIKGILPTHNAVKSLNAMVVDALQMSGVDALPVHPLSNCILNNGRIEHMCMEAITRMLRAEIVPVLHGDVVMDTAKGVGILSGDQLVAYLARALKADRVGIGTNVDGVLRNGSVIRELKPANIREVESILSGSVGVDVTGGMYGKIAELMALAGEGIPSVVFNAEKPGNIVKFLRDDLAEGTLISGD</sequence>
<evidence type="ECO:0000256" key="10">
    <source>
        <dbReference type="PIRNR" id="PIRNR016496"/>
    </source>
</evidence>
<feature type="binding site" evidence="11">
    <location>
        <position position="47"/>
    </location>
    <ligand>
        <name>substrate</name>
    </ligand>
</feature>
<evidence type="ECO:0000256" key="6">
    <source>
        <dbReference type="ARBA" id="ARBA00022777"/>
    </source>
</evidence>
<evidence type="ECO:0000256" key="1">
    <source>
        <dbReference type="ARBA" id="ARBA00010540"/>
    </source>
</evidence>
<feature type="binding site" evidence="11">
    <location>
        <position position="212"/>
    </location>
    <ligand>
        <name>ATP</name>
        <dbReference type="ChEBI" id="CHEBI:30616"/>
    </ligand>
</feature>
<dbReference type="EC" id="2.7.4.26" evidence="2 10"/>
<evidence type="ECO:0000256" key="2">
    <source>
        <dbReference type="ARBA" id="ARBA00012908"/>
    </source>
</evidence>
<dbReference type="PRINTS" id="PR00474">
    <property type="entry name" value="GLU5KINASE"/>
</dbReference>
<feature type="domain" description="Aspartate/glutamate/uridylate kinase" evidence="13">
    <location>
        <begin position="1"/>
        <end position="230"/>
    </location>
</feature>
<dbReference type="Proteomes" id="UP000005233">
    <property type="component" value="Chromosome"/>
</dbReference>